<feature type="compositionally biased region" description="Low complexity" evidence="1">
    <location>
        <begin position="15"/>
        <end position="30"/>
    </location>
</feature>
<evidence type="ECO:0000256" key="1">
    <source>
        <dbReference type="SAM" id="MobiDB-lite"/>
    </source>
</evidence>
<sequence>MNVSDSDVESTSGASYKSRSTLSSYSRTSTPALPLSNCERRRKAMSSIQSLDLAILAHQKLVQFDQRYGEKEKIPELLKFVEDTTTDKERLVRELRTMPPCLEPN</sequence>
<feature type="compositionally biased region" description="Polar residues" evidence="1">
    <location>
        <begin position="1"/>
        <end position="14"/>
    </location>
</feature>
<gene>
    <name evidence="2" type="ORF">TNIN_406251</name>
</gene>
<evidence type="ECO:0000313" key="3">
    <source>
        <dbReference type="Proteomes" id="UP000886998"/>
    </source>
</evidence>
<dbReference type="AlphaFoldDB" id="A0A8X7C4D8"/>
<comment type="caution">
    <text evidence="2">The sequence shown here is derived from an EMBL/GenBank/DDBJ whole genome shotgun (WGS) entry which is preliminary data.</text>
</comment>
<keyword evidence="3" id="KW-1185">Reference proteome</keyword>
<accession>A0A8X7C4D8</accession>
<name>A0A8X7C4D8_9ARAC</name>
<reference evidence="2" key="1">
    <citation type="submission" date="2020-08" db="EMBL/GenBank/DDBJ databases">
        <title>Multicomponent nature underlies the extraordinary mechanical properties of spider dragline silk.</title>
        <authorList>
            <person name="Kono N."/>
            <person name="Nakamura H."/>
            <person name="Mori M."/>
            <person name="Yoshida Y."/>
            <person name="Ohtoshi R."/>
            <person name="Malay A.D."/>
            <person name="Moran D.A.P."/>
            <person name="Tomita M."/>
            <person name="Numata K."/>
            <person name="Arakawa K."/>
        </authorList>
    </citation>
    <scope>NUCLEOTIDE SEQUENCE</scope>
</reference>
<proteinExistence type="predicted"/>
<evidence type="ECO:0000313" key="2">
    <source>
        <dbReference type="EMBL" id="GFY53598.1"/>
    </source>
</evidence>
<organism evidence="2 3">
    <name type="scientific">Trichonephila inaurata madagascariensis</name>
    <dbReference type="NCBI Taxonomy" id="2747483"/>
    <lineage>
        <taxon>Eukaryota</taxon>
        <taxon>Metazoa</taxon>
        <taxon>Ecdysozoa</taxon>
        <taxon>Arthropoda</taxon>
        <taxon>Chelicerata</taxon>
        <taxon>Arachnida</taxon>
        <taxon>Araneae</taxon>
        <taxon>Araneomorphae</taxon>
        <taxon>Entelegynae</taxon>
        <taxon>Araneoidea</taxon>
        <taxon>Nephilidae</taxon>
        <taxon>Trichonephila</taxon>
        <taxon>Trichonephila inaurata</taxon>
    </lineage>
</organism>
<feature type="region of interest" description="Disordered" evidence="1">
    <location>
        <begin position="1"/>
        <end position="34"/>
    </location>
</feature>
<dbReference type="Proteomes" id="UP000886998">
    <property type="component" value="Unassembled WGS sequence"/>
</dbReference>
<protein>
    <submittedName>
        <fullName evidence="2">Uncharacterized protein</fullName>
    </submittedName>
</protein>
<dbReference type="EMBL" id="BMAV01009393">
    <property type="protein sequence ID" value="GFY53598.1"/>
    <property type="molecule type" value="Genomic_DNA"/>
</dbReference>